<dbReference type="Proteomes" id="UP000054565">
    <property type="component" value="Unassembled WGS sequence"/>
</dbReference>
<evidence type="ECO:0000313" key="2">
    <source>
        <dbReference type="Proteomes" id="UP000054565"/>
    </source>
</evidence>
<name>A0A0J6YBN5_COCIT</name>
<protein>
    <submittedName>
        <fullName evidence="1">Uncharacterized protein</fullName>
    </submittedName>
</protein>
<sequence>MQKLVGSFLKEKEKGFDVYSVDETEMTNGLWKLVKIPEKQTTDKVSFYDMGSLDVVIQLFVWSRKLSLLIVRAKRGLRLGVIPASVRPKGVLPPESWNRRNDQYI</sequence>
<reference evidence="2" key="1">
    <citation type="journal article" date="2010" name="Genome Res.">
        <title>Population genomic sequencing of Coccidioides fungi reveals recent hybridization and transposon control.</title>
        <authorList>
            <person name="Neafsey D.E."/>
            <person name="Barker B.M."/>
            <person name="Sharpton T.J."/>
            <person name="Stajich J.E."/>
            <person name="Park D.J."/>
            <person name="Whiston E."/>
            <person name="Hung C.-Y."/>
            <person name="McMahan C."/>
            <person name="White J."/>
            <person name="Sykes S."/>
            <person name="Heiman D."/>
            <person name="Young S."/>
            <person name="Zeng Q."/>
            <person name="Abouelleil A."/>
            <person name="Aftuck L."/>
            <person name="Bessette D."/>
            <person name="Brown A."/>
            <person name="FitzGerald M."/>
            <person name="Lui A."/>
            <person name="Macdonald J.P."/>
            <person name="Priest M."/>
            <person name="Orbach M.J."/>
            <person name="Galgiani J.N."/>
            <person name="Kirkland T.N."/>
            <person name="Cole G.T."/>
            <person name="Birren B.W."/>
            <person name="Henn M.R."/>
            <person name="Taylor J.W."/>
            <person name="Rounsley S.D."/>
        </authorList>
    </citation>
    <scope>NUCLEOTIDE SEQUENCE [LARGE SCALE GENOMIC DNA]</scope>
    <source>
        <strain evidence="2">RMSCC 2394</strain>
    </source>
</reference>
<gene>
    <name evidence="1" type="ORF">CIRG_03904</name>
</gene>
<evidence type="ECO:0000313" key="1">
    <source>
        <dbReference type="EMBL" id="KMP04213.1"/>
    </source>
</evidence>
<dbReference type="AlphaFoldDB" id="A0A0J6YBN5"/>
<proteinExistence type="predicted"/>
<accession>A0A0J6YBN5</accession>
<organism evidence="1 2">
    <name type="scientific">Coccidioides immitis RMSCC 2394</name>
    <dbReference type="NCBI Taxonomy" id="404692"/>
    <lineage>
        <taxon>Eukaryota</taxon>
        <taxon>Fungi</taxon>
        <taxon>Dikarya</taxon>
        <taxon>Ascomycota</taxon>
        <taxon>Pezizomycotina</taxon>
        <taxon>Eurotiomycetes</taxon>
        <taxon>Eurotiomycetidae</taxon>
        <taxon>Onygenales</taxon>
        <taxon>Onygenaceae</taxon>
        <taxon>Coccidioides</taxon>
    </lineage>
</organism>
<dbReference type="EMBL" id="DS028094">
    <property type="protein sequence ID" value="KMP04213.1"/>
    <property type="molecule type" value="Genomic_DNA"/>
</dbReference>